<dbReference type="AlphaFoldDB" id="A0A1D6IAR1"/>
<proteinExistence type="predicted"/>
<evidence type="ECO:0000313" key="2">
    <source>
        <dbReference type="EMBL" id="ONM57058.1"/>
    </source>
</evidence>
<evidence type="ECO:0000256" key="1">
    <source>
        <dbReference type="SAM" id="MobiDB-lite"/>
    </source>
</evidence>
<reference evidence="2" key="1">
    <citation type="submission" date="2015-12" db="EMBL/GenBank/DDBJ databases">
        <title>Update maize B73 reference genome by single molecule sequencing technologies.</title>
        <authorList>
            <consortium name="Maize Genome Sequencing Project"/>
            <person name="Ware D."/>
        </authorList>
    </citation>
    <scope>NUCLEOTIDE SEQUENCE [LARGE SCALE GENOMIC DNA]</scope>
    <source>
        <tissue evidence="2">Seedling</tissue>
    </source>
</reference>
<name>A0A1D6IAR1_MAIZE</name>
<gene>
    <name evidence="2" type="ORF">ZEAMMB73_Zm00001d021413</name>
</gene>
<dbReference type="EMBL" id="CM007650">
    <property type="protein sequence ID" value="ONM57058.1"/>
    <property type="molecule type" value="Genomic_DNA"/>
</dbReference>
<feature type="region of interest" description="Disordered" evidence="1">
    <location>
        <begin position="1"/>
        <end position="30"/>
    </location>
</feature>
<accession>A0A1D6IAR1</accession>
<protein>
    <submittedName>
        <fullName evidence="2">Protein PIN-LIKES 7</fullName>
    </submittedName>
</protein>
<organism evidence="2">
    <name type="scientific">Zea mays</name>
    <name type="common">Maize</name>
    <dbReference type="NCBI Taxonomy" id="4577"/>
    <lineage>
        <taxon>Eukaryota</taxon>
        <taxon>Viridiplantae</taxon>
        <taxon>Streptophyta</taxon>
        <taxon>Embryophyta</taxon>
        <taxon>Tracheophyta</taxon>
        <taxon>Spermatophyta</taxon>
        <taxon>Magnoliopsida</taxon>
        <taxon>Liliopsida</taxon>
        <taxon>Poales</taxon>
        <taxon>Poaceae</taxon>
        <taxon>PACMAD clade</taxon>
        <taxon>Panicoideae</taxon>
        <taxon>Andropogonodae</taxon>
        <taxon>Andropogoneae</taxon>
        <taxon>Tripsacinae</taxon>
        <taxon>Zea</taxon>
    </lineage>
</organism>
<sequence length="65" mass="7249">MLKFCNGASKYNSSRRILSPPARDSWRTSTSEVQLSETKLTLSVQQTGDVDQELGDRIFRTEGVG</sequence>